<evidence type="ECO:0000313" key="7">
    <source>
        <dbReference type="Proteomes" id="UP000237222"/>
    </source>
</evidence>
<dbReference type="InterPro" id="IPR001343">
    <property type="entry name" value="Hemolysn_Ca-bd"/>
</dbReference>
<reference evidence="6 7" key="1">
    <citation type="submission" date="2018-01" db="EMBL/GenBank/DDBJ databases">
        <authorList>
            <person name="Yu X.-D."/>
        </authorList>
    </citation>
    <scope>NUCLEOTIDE SEQUENCE [LARGE SCALE GENOMIC DNA]</scope>
    <source>
        <strain evidence="6 7">ZX-21</strain>
    </source>
</reference>
<dbReference type="GO" id="GO:0007154">
    <property type="term" value="P:cell communication"/>
    <property type="evidence" value="ECO:0007669"/>
    <property type="project" value="InterPro"/>
</dbReference>
<protein>
    <recommendedName>
        <fullName evidence="5">Calx-beta domain-containing protein</fullName>
    </recommendedName>
</protein>
<name>A0A2S4HF93_9GAMM</name>
<dbReference type="PRINTS" id="PR00313">
    <property type="entry name" value="CABNDNGRPT"/>
</dbReference>
<dbReference type="OrthoDB" id="5720638at2"/>
<dbReference type="Pfam" id="PF03160">
    <property type="entry name" value="Calx-beta"/>
    <property type="match status" value="2"/>
</dbReference>
<dbReference type="PANTHER" id="PTHR11878">
    <property type="entry name" value="SODIUM/CALCIUM EXCHANGER"/>
    <property type="match status" value="1"/>
</dbReference>
<dbReference type="Gene3D" id="2.150.10.10">
    <property type="entry name" value="Serralysin-like metalloprotease, C-terminal"/>
    <property type="match status" value="2"/>
</dbReference>
<dbReference type="InterPro" id="IPR018511">
    <property type="entry name" value="Hemolysin-typ_Ca-bd_CS"/>
</dbReference>
<dbReference type="GO" id="GO:0030001">
    <property type="term" value="P:metal ion transport"/>
    <property type="evidence" value="ECO:0007669"/>
    <property type="project" value="TreeGrafter"/>
</dbReference>
<keyword evidence="2" id="KW-0677">Repeat</keyword>
<evidence type="ECO:0000259" key="5">
    <source>
        <dbReference type="SMART" id="SM00237"/>
    </source>
</evidence>
<dbReference type="PANTHER" id="PTHR11878:SF65">
    <property type="entry name" value="NA_CA-EXCHANGE PROTEIN, ISOFORM G"/>
    <property type="match status" value="1"/>
</dbReference>
<dbReference type="InterPro" id="IPR003644">
    <property type="entry name" value="Calx_beta"/>
</dbReference>
<dbReference type="PROSITE" id="PS00330">
    <property type="entry name" value="HEMOLYSIN_CALCIUM"/>
    <property type="match status" value="3"/>
</dbReference>
<keyword evidence="4" id="KW-0406">Ion transport</keyword>
<comment type="caution">
    <text evidence="6">The sequence shown here is derived from an EMBL/GenBank/DDBJ whole genome shotgun (WGS) entry which is preliminary data.</text>
</comment>
<keyword evidence="4" id="KW-0813">Transport</keyword>
<evidence type="ECO:0000256" key="1">
    <source>
        <dbReference type="ARBA" id="ARBA00022729"/>
    </source>
</evidence>
<dbReference type="Proteomes" id="UP000237222">
    <property type="component" value="Unassembled WGS sequence"/>
</dbReference>
<keyword evidence="3" id="KW-0106">Calcium</keyword>
<dbReference type="EMBL" id="PQGG01000026">
    <property type="protein sequence ID" value="POP52656.1"/>
    <property type="molecule type" value="Genomic_DNA"/>
</dbReference>
<dbReference type="SUPFAM" id="SSF51120">
    <property type="entry name" value="beta-Roll"/>
    <property type="match status" value="2"/>
</dbReference>
<proteinExistence type="predicted"/>
<evidence type="ECO:0000313" key="6">
    <source>
        <dbReference type="EMBL" id="POP52656.1"/>
    </source>
</evidence>
<dbReference type="GO" id="GO:0016020">
    <property type="term" value="C:membrane"/>
    <property type="evidence" value="ECO:0007669"/>
    <property type="project" value="InterPro"/>
</dbReference>
<dbReference type="RefSeq" id="WP_103684474.1">
    <property type="nucleotide sequence ID" value="NZ_PQGG01000026.1"/>
</dbReference>
<evidence type="ECO:0000256" key="4">
    <source>
        <dbReference type="ARBA" id="ARBA00023065"/>
    </source>
</evidence>
<dbReference type="InterPro" id="IPR011049">
    <property type="entry name" value="Serralysin-like_metalloprot_C"/>
</dbReference>
<gene>
    <name evidence="6" type="ORF">C0068_10635</name>
</gene>
<organism evidence="6 7">
    <name type="scientific">Zhongshania marina</name>
    <dbReference type="NCBI Taxonomy" id="2304603"/>
    <lineage>
        <taxon>Bacteria</taxon>
        <taxon>Pseudomonadati</taxon>
        <taxon>Pseudomonadota</taxon>
        <taxon>Gammaproteobacteria</taxon>
        <taxon>Cellvibrionales</taxon>
        <taxon>Spongiibacteraceae</taxon>
        <taxon>Zhongshania</taxon>
    </lineage>
</organism>
<feature type="domain" description="Calx-beta" evidence="5">
    <location>
        <begin position="111"/>
        <end position="221"/>
    </location>
</feature>
<dbReference type="InterPro" id="IPR038081">
    <property type="entry name" value="CalX-like_sf"/>
</dbReference>
<dbReference type="SMART" id="SM00237">
    <property type="entry name" value="Calx_beta"/>
    <property type="match status" value="2"/>
</dbReference>
<dbReference type="Gene3D" id="2.60.40.2030">
    <property type="match status" value="2"/>
</dbReference>
<feature type="domain" description="Calx-beta" evidence="5">
    <location>
        <begin position="231"/>
        <end position="337"/>
    </location>
</feature>
<dbReference type="Gene3D" id="2.160.20.160">
    <property type="match status" value="1"/>
</dbReference>
<keyword evidence="1" id="KW-0732">Signal</keyword>
<evidence type="ECO:0000256" key="3">
    <source>
        <dbReference type="ARBA" id="ARBA00022837"/>
    </source>
</evidence>
<sequence>MKDMNNPSQDNADSSVDIQLDPLALLKDLDTGVSKDDAFDSENEKQRLEEELVVDAGGGVLLAALNSDAAMVAPMDVVSSQSDVWAESSGGTSGSSAGISTGWLIGGGLLTAGVIAAASSGGGGGGGGGQAASVSLTLNSPSVTEGNVLTYTLTLSEPLNEAVTFNVQTVAATSTASEGNDYVPVATQVTFAPGQTVALVNVTTLGDTDFESNETVVLSVTGGRLETAITAEGVIVNDDVDPSTDVYTLTANSPSVTEGDGNAVLLTYTISLDRPASGPVVVNYETLQTGSATPQDDYVEEAGAVTFANGQTTATVKITVNGDLLVEGNETVVIRLTGEKLTSSVDAVGTIVENDIDPTAPTDVFELTVNDDLGNANIFNSSPDFTPGGDDFVNTLQDEDVLNGLGDNPTLNVTLGSVNDDAEALITPTLNGIETVNVAVTGQTVEGINFQDATGLRALNVTRITANNSQVSMQDLDASTTSLSVTNATRDGVLEFDYREDVLTANDDTLALTLNSVRLTELAITEGGDSGEDQGYGFEVVNVEVTSLTNIDALYISANVEEDTLSGTDQSINITANDDLELNWLEADGAEFISLTANADVVIAMDEDFVLSPGNDGISTQELQLLTVSGAGNVDIDGLDGDMSSATLTVAGAAMTGNLRLSLQSGADGNNSGGSAAARNDIDVSVTSGSGNDEIAVYSDLAGDIFTGAGDDLVSVDSDLEGVTRINTGAGSDSVFVDDLDATYSDDNEVDNSGFDDVSAASIDTGDGDDFVHFDGLRNGEDWDNGDLTDSNNDDTYLTVASSVLTGAGNDTVIAGYLRENALVDMGAGNDSFTVENAFDETVLEGDSRTQTVAGLFREVDSLGAVDELGAVVDLGAGDDVANFLQADTTGGNDDTTLLGADAELRGGEGNDVLNVVALDYVEVAAASVADNVATLSVNEEDANAMITGIETANFVIANQIDNATATDVDGVVENDDDEDDGEIFADIKRFDGDLAVINLISEEQALLQDPTEEIYEAGSEVYFGLHNVREDIAINLLANEATGVNADDALEDDYDVDVYLYVDGDNARSDDDTFTLNIDANSGAFDLSLEVGETSTDLIGDAASATDDDDMLIEHVVLNLNDSNSHYFDFNGFGDSGHSNSYLEGSVSVDTSLTINNSKADTVIIADDVTADAISILGGADVLLAVSAENNYHISTGAGDDVFYMNADTVRADDSVDDALNAPNVAADVDAIDATDEADTIAAGEGRDRLVVSADNDLGSTNAVLNGNTDDDVFEGLSSIEELEVSTDGVHGPDAAGSNVIVLDEAAQEVTGLEAILFTGDLAQVSDLTIGENFENNLLIDASAKEAAMTLTIESQDSDADVDLIDLDVRLATQSGAALLFENTGEVAASVTVTATVSDLAGDQSVVQNGDGVADAGELDLQVDEGEVDSIVLLDNTSNADGDDDDNDAISVIVDDDWNATTLTVDASAIADDDDDSSTGGLDFDGSGELDAELSVIGTANDDVIVGGIEDDSLSGGAGDDILAGLGGADALFGDAGNDSLDGGAGVDALDGGAGDDILVGGTQGDSLTGGAGADTFDYGSAAESNGTQTDTITDFVSGSDVIELDLQGGAGDDVINLGSFGQVATVGEGDNQLQGTGGAAIIGDGFYASGDDQLVIDANGDGDITAPNDYVISSASSIAASDVNFVVNAGDGADLIRGGQGADTLNGGAGDDIFVLVGEITADDRDAYQLAGAGVVSVDIADVLDYNELTSVRTATEVNSGDSVFGGDDIDTLHLYGSFDMSLIDIDEDNDTVSEIENIVVHSNMIISAAQLAELAANGGSLIFDGNSPHSVTVVDQNGAPLADALAELINSGVGMQLSNPGANTSFEFGGVALTLNEFYSQLATLVADTAANLLEYPAGDYDVRVLDPASIAQLNAIDALTSGVIDYSAGVIDDINNVDESSDSNFDDLGVDVTVTGIATILQLSDTDDLWGDVDYDALSILDSVVNLDEASDSIYENTGVNVMLIDPATIAQLESLDLLWGDVDYSPEGVIDTFANLNMDSAFDNPAVNAIVTDVTTIAELTGLDALWGDVDYSTSGIADTLANLGSLDALPFQDTGVDVLVTDIASIADLSALDDLWGNTAASAITDTVANLVADDVLDNYADETVDIVALLANSDSGSTLNDLNVGDIIDLDGVTDTIGGQDLTNGLLGSLVDVLGGVLSGVLFDGVSGLLSWDDGDMGGSILLDGVASIVQLPDQDAFMITGITEVI</sequence>
<dbReference type="Pfam" id="PF00353">
    <property type="entry name" value="HemolysinCabind"/>
    <property type="match status" value="3"/>
</dbReference>
<dbReference type="GO" id="GO:0005509">
    <property type="term" value="F:calcium ion binding"/>
    <property type="evidence" value="ECO:0007669"/>
    <property type="project" value="InterPro"/>
</dbReference>
<dbReference type="SUPFAM" id="SSF141072">
    <property type="entry name" value="CalX-like"/>
    <property type="match status" value="2"/>
</dbReference>
<accession>A0A2S4HF93</accession>
<evidence type="ECO:0000256" key="2">
    <source>
        <dbReference type="ARBA" id="ARBA00022737"/>
    </source>
</evidence>
<dbReference type="InterPro" id="IPR051171">
    <property type="entry name" value="CaCA"/>
</dbReference>